<organism evidence="6 7">
    <name type="scientific">Bicyclus anynana</name>
    <name type="common">Squinting bush brown butterfly</name>
    <dbReference type="NCBI Taxonomy" id="110368"/>
    <lineage>
        <taxon>Eukaryota</taxon>
        <taxon>Metazoa</taxon>
        <taxon>Ecdysozoa</taxon>
        <taxon>Arthropoda</taxon>
        <taxon>Hexapoda</taxon>
        <taxon>Insecta</taxon>
        <taxon>Pterygota</taxon>
        <taxon>Neoptera</taxon>
        <taxon>Endopterygota</taxon>
        <taxon>Lepidoptera</taxon>
        <taxon>Glossata</taxon>
        <taxon>Ditrysia</taxon>
        <taxon>Papilionoidea</taxon>
        <taxon>Nymphalidae</taxon>
        <taxon>Satyrinae</taxon>
        <taxon>Satyrini</taxon>
        <taxon>Mycalesina</taxon>
        <taxon>Bicyclus</taxon>
    </lineage>
</organism>
<keyword evidence="3" id="KW-0831">Ubiquinone biosynthesis</keyword>
<evidence type="ECO:0000256" key="3">
    <source>
        <dbReference type="ARBA" id="ARBA00022688"/>
    </source>
</evidence>
<dbReference type="Pfam" id="PF08241">
    <property type="entry name" value="Methyltransf_11"/>
    <property type="match status" value="1"/>
</dbReference>
<evidence type="ECO:0000256" key="1">
    <source>
        <dbReference type="ARBA" id="ARBA00022603"/>
    </source>
</evidence>
<name>A0ABM3LJR9_BICAN</name>
<evidence type="ECO:0000313" key="6">
    <source>
        <dbReference type="Proteomes" id="UP001652582"/>
    </source>
</evidence>
<proteinExistence type="predicted"/>
<dbReference type="InterPro" id="IPR010233">
    <property type="entry name" value="UbiG_MeTrfase"/>
</dbReference>
<dbReference type="RefSeq" id="XP_052739303.1">
    <property type="nucleotide sequence ID" value="XM_052883343.1"/>
</dbReference>
<keyword evidence="7" id="KW-0830">Ubiquinone</keyword>
<dbReference type="Proteomes" id="UP001652582">
    <property type="component" value="Chromosome 9"/>
</dbReference>
<keyword evidence="1" id="KW-0489">Methyltransferase</keyword>
<keyword evidence="2" id="KW-0808">Transferase</keyword>
<evidence type="ECO:0000259" key="5">
    <source>
        <dbReference type="Pfam" id="PF08241"/>
    </source>
</evidence>
<dbReference type="PANTHER" id="PTHR43464">
    <property type="entry name" value="METHYLTRANSFERASE"/>
    <property type="match status" value="1"/>
</dbReference>
<evidence type="ECO:0000256" key="4">
    <source>
        <dbReference type="ARBA" id="ARBA00022691"/>
    </source>
</evidence>
<gene>
    <name evidence="7" type="primary">LOC112053650</name>
</gene>
<reference evidence="7" key="1">
    <citation type="submission" date="2025-08" db="UniProtKB">
        <authorList>
            <consortium name="RefSeq"/>
        </authorList>
    </citation>
    <scope>IDENTIFICATION</scope>
</reference>
<protein>
    <submittedName>
        <fullName evidence="7">Ubiquinone biosynthesis O-methyltransferase, mitochondrial</fullName>
    </submittedName>
</protein>
<evidence type="ECO:0000313" key="7">
    <source>
        <dbReference type="RefSeq" id="XP_052739303.1"/>
    </source>
</evidence>
<dbReference type="InterPro" id="IPR013216">
    <property type="entry name" value="Methyltransf_11"/>
</dbReference>
<evidence type="ECO:0000256" key="2">
    <source>
        <dbReference type="ARBA" id="ARBA00022679"/>
    </source>
</evidence>
<dbReference type="GeneID" id="112053650"/>
<dbReference type="CDD" id="cd02440">
    <property type="entry name" value="AdoMet_MTases"/>
    <property type="match status" value="1"/>
</dbReference>
<feature type="domain" description="Methyltransferase type 11" evidence="5">
    <location>
        <begin position="101"/>
        <end position="201"/>
    </location>
</feature>
<accession>A0ABM3LJR9</accession>
<dbReference type="NCBIfam" id="TIGR01983">
    <property type="entry name" value="UbiG"/>
    <property type="match status" value="1"/>
</dbReference>
<sequence length="285" mass="32615">MRTRVFYNPHCVETSILYRNWSPIVPKIINNVYLHSKASSTIDPKDFFQANPKILKTYWDPKGPFKIIHDFNCIRLPYIRDSLADGPGENFSTCLKGMKILDVGCAGGLLSESLAMCGAEVTGVDASKEFIEVAKSHSSKNKRLMNKRPTYILSTIEEHCNEFADSYDAIIASDVIDHVNEQELFVESCVRVTKPGGKLFFMAPNKTRFAQFYMIFMFENVLKCFPKNANKYEKFIAPNHLQDMLETNDCYVVSTRGSFYYPWSQTWAWTHTKILSYAIEAVKST</sequence>
<dbReference type="InterPro" id="IPR029063">
    <property type="entry name" value="SAM-dependent_MTases_sf"/>
</dbReference>
<dbReference type="PANTHER" id="PTHR43464:SF19">
    <property type="entry name" value="UBIQUINONE BIOSYNTHESIS O-METHYLTRANSFERASE, MITOCHONDRIAL"/>
    <property type="match status" value="1"/>
</dbReference>
<dbReference type="SUPFAM" id="SSF53335">
    <property type="entry name" value="S-adenosyl-L-methionine-dependent methyltransferases"/>
    <property type="match status" value="1"/>
</dbReference>
<keyword evidence="6" id="KW-1185">Reference proteome</keyword>
<keyword evidence="4" id="KW-0949">S-adenosyl-L-methionine</keyword>
<dbReference type="Gene3D" id="3.40.50.150">
    <property type="entry name" value="Vaccinia Virus protein VP39"/>
    <property type="match status" value="1"/>
</dbReference>